<gene>
    <name evidence="1" type="ORF">D0Y50_01090</name>
</gene>
<keyword evidence="2" id="KW-1185">Reference proteome</keyword>
<protein>
    <submittedName>
        <fullName evidence="1">Uncharacterized protein</fullName>
    </submittedName>
</protein>
<evidence type="ECO:0000313" key="1">
    <source>
        <dbReference type="EMBL" id="AXR08346.1"/>
    </source>
</evidence>
<dbReference type="EMBL" id="CP031769">
    <property type="protein sequence ID" value="AXR08346.1"/>
    <property type="molecule type" value="Genomic_DNA"/>
</dbReference>
<name>A0A346NS39_9ALTE</name>
<proteinExistence type="predicted"/>
<reference evidence="1 2" key="1">
    <citation type="submission" date="2018-08" db="EMBL/GenBank/DDBJ databases">
        <title>Salinimonas sediminis sp. nov., a piezophilic bacterium isolated from a deep-sea sediment sample from the New Britain Trench.</title>
        <authorList>
            <person name="Cao J."/>
        </authorList>
    </citation>
    <scope>NUCLEOTIDE SEQUENCE [LARGE SCALE GENOMIC DNA]</scope>
    <source>
        <strain evidence="1 2">N102</strain>
    </source>
</reference>
<dbReference type="KEGG" id="salm:D0Y50_01090"/>
<accession>A0A346NS39</accession>
<organism evidence="1 2">
    <name type="scientific">Salinimonas sediminis</name>
    <dbReference type="NCBI Taxonomy" id="2303538"/>
    <lineage>
        <taxon>Bacteria</taxon>
        <taxon>Pseudomonadati</taxon>
        <taxon>Pseudomonadota</taxon>
        <taxon>Gammaproteobacteria</taxon>
        <taxon>Alteromonadales</taxon>
        <taxon>Alteromonadaceae</taxon>
        <taxon>Alteromonas/Salinimonas group</taxon>
        <taxon>Salinimonas</taxon>
    </lineage>
</organism>
<sequence>MGGAIYSQTGR</sequence>
<dbReference type="Proteomes" id="UP000262073">
    <property type="component" value="Chromosome"/>
</dbReference>
<evidence type="ECO:0000313" key="2">
    <source>
        <dbReference type="Proteomes" id="UP000262073"/>
    </source>
</evidence>